<proteinExistence type="inferred from homology"/>
<keyword evidence="3" id="KW-0560">Oxidoreductase</keyword>
<dbReference type="AlphaFoldDB" id="A0AAD2EBF2"/>
<keyword evidence="6" id="KW-0812">Transmembrane</keyword>
<evidence type="ECO:0000313" key="8">
    <source>
        <dbReference type="Proteomes" id="UP000834106"/>
    </source>
</evidence>
<dbReference type="SUPFAM" id="SSF52518">
    <property type="entry name" value="Thiamin diphosphate-binding fold (THDP-binding)"/>
    <property type="match status" value="1"/>
</dbReference>
<comment type="cofactor">
    <cofactor evidence="1">
        <name>thiamine diphosphate</name>
        <dbReference type="ChEBI" id="CHEBI:58937"/>
    </cofactor>
</comment>
<evidence type="ECO:0000256" key="6">
    <source>
        <dbReference type="SAM" id="Phobius"/>
    </source>
</evidence>
<comment type="similarity">
    <text evidence="2">Belongs to the alpha-ketoglutarate dehydrogenase family.</text>
</comment>
<dbReference type="PANTHER" id="PTHR23152:SF25">
    <property type="entry name" value="OXOGLUTARATE DEHYDROGENASE (SUCCINYL-TRANSFERRING)"/>
    <property type="match status" value="1"/>
</dbReference>
<dbReference type="Gene3D" id="3.40.50.12470">
    <property type="match status" value="2"/>
</dbReference>
<evidence type="ECO:0000256" key="4">
    <source>
        <dbReference type="ARBA" id="ARBA00023052"/>
    </source>
</evidence>
<evidence type="ECO:0000313" key="7">
    <source>
        <dbReference type="EMBL" id="CAI9783148.1"/>
    </source>
</evidence>
<gene>
    <name evidence="7" type="ORF">FPE_LOCUS30578</name>
</gene>
<dbReference type="GO" id="GO:0045252">
    <property type="term" value="C:oxoglutarate dehydrogenase complex"/>
    <property type="evidence" value="ECO:0007669"/>
    <property type="project" value="TreeGrafter"/>
</dbReference>
<keyword evidence="4" id="KW-0786">Thiamine pyrophosphate</keyword>
<evidence type="ECO:0000256" key="5">
    <source>
        <dbReference type="SAM" id="MobiDB-lite"/>
    </source>
</evidence>
<dbReference type="GO" id="GO:0005739">
    <property type="term" value="C:mitochondrion"/>
    <property type="evidence" value="ECO:0007669"/>
    <property type="project" value="TreeGrafter"/>
</dbReference>
<feature type="transmembrane region" description="Helical" evidence="6">
    <location>
        <begin position="179"/>
        <end position="212"/>
    </location>
</feature>
<dbReference type="EMBL" id="OU503054">
    <property type="protein sequence ID" value="CAI9783148.1"/>
    <property type="molecule type" value="Genomic_DNA"/>
</dbReference>
<accession>A0AAD2EBF2</accession>
<evidence type="ECO:0000256" key="2">
    <source>
        <dbReference type="ARBA" id="ARBA00006936"/>
    </source>
</evidence>
<protein>
    <submittedName>
        <fullName evidence="7">Uncharacterized protein</fullName>
    </submittedName>
</protein>
<evidence type="ECO:0000256" key="3">
    <source>
        <dbReference type="ARBA" id="ARBA00023002"/>
    </source>
</evidence>
<dbReference type="PANTHER" id="PTHR23152">
    <property type="entry name" value="2-OXOGLUTARATE DEHYDROGENASE"/>
    <property type="match status" value="1"/>
</dbReference>
<keyword evidence="6" id="KW-1133">Transmembrane helix</keyword>
<dbReference type="GO" id="GO:0030976">
    <property type="term" value="F:thiamine pyrophosphate binding"/>
    <property type="evidence" value="ECO:0007669"/>
    <property type="project" value="InterPro"/>
</dbReference>
<dbReference type="Proteomes" id="UP000834106">
    <property type="component" value="Chromosome 19"/>
</dbReference>
<name>A0AAD2EBF2_9LAMI</name>
<keyword evidence="6" id="KW-0472">Membrane</keyword>
<organism evidence="7 8">
    <name type="scientific">Fraxinus pennsylvanica</name>
    <dbReference type="NCBI Taxonomy" id="56036"/>
    <lineage>
        <taxon>Eukaryota</taxon>
        <taxon>Viridiplantae</taxon>
        <taxon>Streptophyta</taxon>
        <taxon>Embryophyta</taxon>
        <taxon>Tracheophyta</taxon>
        <taxon>Spermatophyta</taxon>
        <taxon>Magnoliopsida</taxon>
        <taxon>eudicotyledons</taxon>
        <taxon>Gunneridae</taxon>
        <taxon>Pentapetalae</taxon>
        <taxon>asterids</taxon>
        <taxon>lamiids</taxon>
        <taxon>Lamiales</taxon>
        <taxon>Oleaceae</taxon>
        <taxon>Oleeae</taxon>
        <taxon>Fraxinus</taxon>
    </lineage>
</organism>
<dbReference type="GO" id="GO:0006099">
    <property type="term" value="P:tricarboxylic acid cycle"/>
    <property type="evidence" value="ECO:0007669"/>
    <property type="project" value="TreeGrafter"/>
</dbReference>
<dbReference type="GO" id="GO:0004591">
    <property type="term" value="F:oxoglutarate dehydrogenase (succinyl-transferring) activity"/>
    <property type="evidence" value="ECO:0007669"/>
    <property type="project" value="TreeGrafter"/>
</dbReference>
<sequence>MSFPLTSPAIIQRKPPPPQSHWHRKLPPADYIHPSPTSPLRESSLSEFGVLGFELGYSMENPNSLETGLVVLLPHGYDGQGPEHSSARLECFLQDTNTGVQLAGGECHDSCKLFPCFAASNTHGIPQASHCDVTKELASSQGLQLLVKLQDNKLVETIGIPVNDDKGSVRLTACVSSQLWLFILTTGLFGLCIGLFNGLCSGLFLFLVITVGMEVFQIIQS</sequence>
<dbReference type="InterPro" id="IPR011603">
    <property type="entry name" value="2oxoglutarate_DH_E1"/>
</dbReference>
<reference evidence="7" key="1">
    <citation type="submission" date="2023-05" db="EMBL/GenBank/DDBJ databases">
        <authorList>
            <person name="Huff M."/>
        </authorList>
    </citation>
    <scope>NUCLEOTIDE SEQUENCE</scope>
</reference>
<keyword evidence="8" id="KW-1185">Reference proteome</keyword>
<evidence type="ECO:0000256" key="1">
    <source>
        <dbReference type="ARBA" id="ARBA00001964"/>
    </source>
</evidence>
<dbReference type="InterPro" id="IPR029061">
    <property type="entry name" value="THDP-binding"/>
</dbReference>
<feature type="region of interest" description="Disordered" evidence="5">
    <location>
        <begin position="1"/>
        <end position="38"/>
    </location>
</feature>